<gene>
    <name evidence="7" type="ORF">C8261_16295</name>
</gene>
<dbReference type="InterPro" id="IPR010583">
    <property type="entry name" value="MipA"/>
</dbReference>
<comment type="caution">
    <text evidence="7">The sequence shown here is derived from an EMBL/GenBank/DDBJ whole genome shotgun (WGS) entry which is preliminary data.</text>
</comment>
<name>A0A2T4IBF0_9RHOO</name>
<dbReference type="Proteomes" id="UP000241193">
    <property type="component" value="Unassembled WGS sequence"/>
</dbReference>
<keyword evidence="4" id="KW-0472">Membrane</keyword>
<evidence type="ECO:0000256" key="3">
    <source>
        <dbReference type="ARBA" id="ARBA00022729"/>
    </source>
</evidence>
<protein>
    <submittedName>
        <fullName evidence="7">MipA/OmpV family protein</fullName>
    </submittedName>
</protein>
<evidence type="ECO:0000256" key="4">
    <source>
        <dbReference type="ARBA" id="ARBA00023136"/>
    </source>
</evidence>
<evidence type="ECO:0000256" key="5">
    <source>
        <dbReference type="ARBA" id="ARBA00023237"/>
    </source>
</evidence>
<dbReference type="AlphaFoldDB" id="A0A2T4IBF0"/>
<keyword evidence="5" id="KW-0998">Cell outer membrane</keyword>
<proteinExistence type="inferred from homology"/>
<evidence type="ECO:0000256" key="2">
    <source>
        <dbReference type="ARBA" id="ARBA00005722"/>
    </source>
</evidence>
<sequence>MKSQLPVAALAAALALAAAPSAAEELPLWEVGVGVGAVSFPDYRGSDRQRTHALPVPYVIYRGEFLKADRDGIRGVFFDSERVELNMSLAASLPVDSDGNGARRGMPDLQPTIEFGPSLELNLWRSADRRARVDFRMPLRAAFTVRGGMRHVGMVFTPFVNLDVKDPFGQHGWNLGMLAGPIYGDARQHRYFYDVDARYARPDRPAYRASGGYGGTQFIMALSKRYERFWVGSFVRYDTLSGAAFADSPLVRKKSAWAAGIGMAWVLGQSSQTVNVGD</sequence>
<evidence type="ECO:0000313" key="8">
    <source>
        <dbReference type="Proteomes" id="UP000241193"/>
    </source>
</evidence>
<organism evidence="7 8">
    <name type="scientific">Pseudothauera lacus</name>
    <dbReference type="NCBI Taxonomy" id="2136175"/>
    <lineage>
        <taxon>Bacteria</taxon>
        <taxon>Pseudomonadati</taxon>
        <taxon>Pseudomonadota</taxon>
        <taxon>Betaproteobacteria</taxon>
        <taxon>Rhodocyclales</taxon>
        <taxon>Zoogloeaceae</taxon>
        <taxon>Pseudothauera</taxon>
    </lineage>
</organism>
<dbReference type="RefSeq" id="WP_107494791.1">
    <property type="nucleotide sequence ID" value="NZ_PZKC01000020.1"/>
</dbReference>
<dbReference type="OrthoDB" id="5290976at2"/>
<evidence type="ECO:0000313" key="7">
    <source>
        <dbReference type="EMBL" id="PTD95058.1"/>
    </source>
</evidence>
<evidence type="ECO:0000256" key="1">
    <source>
        <dbReference type="ARBA" id="ARBA00004442"/>
    </source>
</evidence>
<dbReference type="EMBL" id="PZKC01000020">
    <property type="protein sequence ID" value="PTD95058.1"/>
    <property type="molecule type" value="Genomic_DNA"/>
</dbReference>
<dbReference type="PANTHER" id="PTHR38776:SF1">
    <property type="entry name" value="MLTA-INTERACTING PROTEIN-RELATED"/>
    <property type="match status" value="1"/>
</dbReference>
<dbReference type="Pfam" id="PF06629">
    <property type="entry name" value="MipA"/>
    <property type="match status" value="1"/>
</dbReference>
<evidence type="ECO:0000256" key="6">
    <source>
        <dbReference type="SAM" id="SignalP"/>
    </source>
</evidence>
<comment type="subcellular location">
    <subcellularLocation>
        <location evidence="1">Cell outer membrane</location>
    </subcellularLocation>
</comment>
<dbReference type="PANTHER" id="PTHR38776">
    <property type="entry name" value="MLTA-INTERACTING PROTEIN-RELATED"/>
    <property type="match status" value="1"/>
</dbReference>
<reference evidence="7 8" key="1">
    <citation type="submission" date="2018-03" db="EMBL/GenBank/DDBJ databases">
        <authorList>
            <person name="Keele B.F."/>
        </authorList>
    </citation>
    <scope>NUCLEOTIDE SEQUENCE [LARGE SCALE GENOMIC DNA]</scope>
    <source>
        <strain evidence="7 8">D20</strain>
    </source>
</reference>
<keyword evidence="8" id="KW-1185">Reference proteome</keyword>
<accession>A0A2T4IBF0</accession>
<dbReference type="GO" id="GO:0009279">
    <property type="term" value="C:cell outer membrane"/>
    <property type="evidence" value="ECO:0007669"/>
    <property type="project" value="UniProtKB-SubCell"/>
</dbReference>
<feature type="signal peptide" evidence="6">
    <location>
        <begin position="1"/>
        <end position="23"/>
    </location>
</feature>
<reference evidence="7 8" key="2">
    <citation type="submission" date="2018-04" db="EMBL/GenBank/DDBJ databases">
        <title>Thauera lacus sp. nov., isolated from an saline lake in Inner Mongolia, China.</title>
        <authorList>
            <person name="Liang Q.-Y."/>
        </authorList>
    </citation>
    <scope>NUCLEOTIDE SEQUENCE [LARGE SCALE GENOMIC DNA]</scope>
    <source>
        <strain evidence="7 8">D20</strain>
    </source>
</reference>
<comment type="similarity">
    <text evidence="2">Belongs to the MipA/OmpV family.</text>
</comment>
<keyword evidence="3 6" id="KW-0732">Signal</keyword>
<feature type="chain" id="PRO_5015787221" evidence="6">
    <location>
        <begin position="24"/>
        <end position="278"/>
    </location>
</feature>